<dbReference type="Proteomes" id="UP001107558">
    <property type="component" value="Chromosome 1"/>
</dbReference>
<keyword evidence="2" id="KW-1185">Reference proteome</keyword>
<sequence length="269" mass="30930">MYTDLLDNESKNYKSLFEEVAQNDSQLYLDKSFQNAIRYGNDKAQCCCCKVHRKQNRHFIPDGAVTNLNPNTKYQNAPIYNSILMGEMKNATDYIEYLNETRRNSFSSLNKDNRSNYYNSILNGDNQISSINYESMNSEILLIGNESGNNFLQVPKLEITNEHMRRTPEFIDISNKIDQIHSLDSSVSLLIYKCVEVHADILSLDATVSRLLAETRLLLDDLEESKSLDDIIDMLNSESVFHPIIHREWMFPVKNNQVPIDEGVLVISS</sequence>
<dbReference type="AlphaFoldDB" id="A0A9J6CJL6"/>
<dbReference type="OrthoDB" id="7741006at2759"/>
<accession>A0A9J6CJL6</accession>
<protein>
    <submittedName>
        <fullName evidence="1">Uncharacterized protein</fullName>
    </submittedName>
</protein>
<evidence type="ECO:0000313" key="2">
    <source>
        <dbReference type="Proteomes" id="UP001107558"/>
    </source>
</evidence>
<reference evidence="1" key="1">
    <citation type="submission" date="2021-03" db="EMBL/GenBank/DDBJ databases">
        <title>Chromosome level genome of the anhydrobiotic midge Polypedilum vanderplanki.</title>
        <authorList>
            <person name="Yoshida Y."/>
            <person name="Kikawada T."/>
            <person name="Gusev O."/>
        </authorList>
    </citation>
    <scope>NUCLEOTIDE SEQUENCE</scope>
    <source>
        <strain evidence="1">NIAS01</strain>
        <tissue evidence="1">Whole body or cell culture</tissue>
    </source>
</reference>
<evidence type="ECO:0000313" key="1">
    <source>
        <dbReference type="EMBL" id="KAG5682401.1"/>
    </source>
</evidence>
<proteinExistence type="predicted"/>
<name>A0A9J6CJL6_POLVA</name>
<gene>
    <name evidence="1" type="ORF">PVAND_011754</name>
</gene>
<comment type="caution">
    <text evidence="1">The sequence shown here is derived from an EMBL/GenBank/DDBJ whole genome shotgun (WGS) entry which is preliminary data.</text>
</comment>
<organism evidence="1 2">
    <name type="scientific">Polypedilum vanderplanki</name>
    <name type="common">Sleeping chironomid midge</name>
    <dbReference type="NCBI Taxonomy" id="319348"/>
    <lineage>
        <taxon>Eukaryota</taxon>
        <taxon>Metazoa</taxon>
        <taxon>Ecdysozoa</taxon>
        <taxon>Arthropoda</taxon>
        <taxon>Hexapoda</taxon>
        <taxon>Insecta</taxon>
        <taxon>Pterygota</taxon>
        <taxon>Neoptera</taxon>
        <taxon>Endopterygota</taxon>
        <taxon>Diptera</taxon>
        <taxon>Nematocera</taxon>
        <taxon>Chironomoidea</taxon>
        <taxon>Chironomidae</taxon>
        <taxon>Chironominae</taxon>
        <taxon>Polypedilum</taxon>
        <taxon>Polypedilum</taxon>
    </lineage>
</organism>
<dbReference type="EMBL" id="JADBJN010000001">
    <property type="protein sequence ID" value="KAG5682401.1"/>
    <property type="molecule type" value="Genomic_DNA"/>
</dbReference>